<accession>A0A5C5VT02</accession>
<feature type="region of interest" description="Disordered" evidence="2">
    <location>
        <begin position="253"/>
        <end position="280"/>
    </location>
</feature>
<evidence type="ECO:0000313" key="3">
    <source>
        <dbReference type="EMBL" id="TWT40739.1"/>
    </source>
</evidence>
<organism evidence="3 4">
    <name type="scientific">Thalassoglobus neptunius</name>
    <dbReference type="NCBI Taxonomy" id="1938619"/>
    <lineage>
        <taxon>Bacteria</taxon>
        <taxon>Pseudomonadati</taxon>
        <taxon>Planctomycetota</taxon>
        <taxon>Planctomycetia</taxon>
        <taxon>Planctomycetales</taxon>
        <taxon>Planctomycetaceae</taxon>
        <taxon>Thalassoglobus</taxon>
    </lineage>
</organism>
<dbReference type="Gene3D" id="3.40.50.720">
    <property type="entry name" value="NAD(P)-binding Rossmann-like Domain"/>
    <property type="match status" value="1"/>
</dbReference>
<name>A0A5C5VT02_9PLAN</name>
<comment type="caution">
    <text evidence="3">The sequence shown here is derived from an EMBL/GenBank/DDBJ whole genome shotgun (WGS) entry which is preliminary data.</text>
</comment>
<reference evidence="3 4" key="1">
    <citation type="submission" date="2019-02" db="EMBL/GenBank/DDBJ databases">
        <title>Deep-cultivation of Planctomycetes and their phenomic and genomic characterization uncovers novel biology.</title>
        <authorList>
            <person name="Wiegand S."/>
            <person name="Jogler M."/>
            <person name="Boedeker C."/>
            <person name="Pinto D."/>
            <person name="Vollmers J."/>
            <person name="Rivas-Marin E."/>
            <person name="Kohn T."/>
            <person name="Peeters S.H."/>
            <person name="Heuer A."/>
            <person name="Rast P."/>
            <person name="Oberbeckmann S."/>
            <person name="Bunk B."/>
            <person name="Jeske O."/>
            <person name="Meyerdierks A."/>
            <person name="Storesund J.E."/>
            <person name="Kallscheuer N."/>
            <person name="Luecker S."/>
            <person name="Lage O.M."/>
            <person name="Pohl T."/>
            <person name="Merkel B.J."/>
            <person name="Hornburger P."/>
            <person name="Mueller R.-W."/>
            <person name="Bruemmer F."/>
            <person name="Labrenz M."/>
            <person name="Spormann A.M."/>
            <person name="Op Den Camp H."/>
            <person name="Overmann J."/>
            <person name="Amann R."/>
            <person name="Jetten M.S.M."/>
            <person name="Mascher T."/>
            <person name="Medema M.H."/>
            <person name="Devos D.P."/>
            <person name="Kaster A.-K."/>
            <person name="Ovreas L."/>
            <person name="Rohde M."/>
            <person name="Galperin M.Y."/>
            <person name="Jogler C."/>
        </authorList>
    </citation>
    <scope>NUCLEOTIDE SEQUENCE [LARGE SCALE GENOMIC DNA]</scope>
    <source>
        <strain evidence="3 4">KOR42</strain>
    </source>
</reference>
<dbReference type="EMBL" id="SIHI01000048">
    <property type="protein sequence ID" value="TWT40739.1"/>
    <property type="molecule type" value="Genomic_DNA"/>
</dbReference>
<evidence type="ECO:0000256" key="2">
    <source>
        <dbReference type="SAM" id="MobiDB-lite"/>
    </source>
</evidence>
<proteinExistence type="predicted"/>
<evidence type="ECO:0000313" key="4">
    <source>
        <dbReference type="Proteomes" id="UP000317243"/>
    </source>
</evidence>
<feature type="coiled-coil region" evidence="1">
    <location>
        <begin position="182"/>
        <end position="216"/>
    </location>
</feature>
<protein>
    <submittedName>
        <fullName evidence="3">Uncharacterized protein</fullName>
    </submittedName>
</protein>
<dbReference type="Gene3D" id="3.90.180.10">
    <property type="entry name" value="Medium-chain alcohol dehydrogenases, catalytic domain"/>
    <property type="match status" value="1"/>
</dbReference>
<evidence type="ECO:0000256" key="1">
    <source>
        <dbReference type="SAM" id="Coils"/>
    </source>
</evidence>
<dbReference type="RefSeq" id="WP_146512197.1">
    <property type="nucleotide sequence ID" value="NZ_SIHI01000048.1"/>
</dbReference>
<dbReference type="OrthoDB" id="291901at2"/>
<keyword evidence="4" id="KW-1185">Reference proteome</keyword>
<sequence>MRLTTLTEQCPDWNQDLSVDLEQRLVKNVALTGKSSKNGYDYDEKALISAVDLYHDKPVFLDHARDRLRPFERSTRDLVGSITNPRYVEGGIRGDIRVLDTESGKTFLKLLDIETPGVGMSHVVSARKSSDGTSVEEIKDVLSVDVVINPATTTTFRESVEQMTESGLLAGCGGSETSSESITDLTLKNEILSQRNRELEEQLQELQRQTEIQSLLAESNLPPQAVSDLFIRQLEQAPDSKTREAMVHDRLSLVRPNSSRPVHPLSESRPARGDGSLNTEEQFLRVFRK</sequence>
<gene>
    <name evidence="3" type="ORF">KOR42_48820</name>
</gene>
<keyword evidence="1" id="KW-0175">Coiled coil</keyword>
<dbReference type="AlphaFoldDB" id="A0A5C5VT02"/>
<dbReference type="Proteomes" id="UP000317243">
    <property type="component" value="Unassembled WGS sequence"/>
</dbReference>